<dbReference type="PANTHER" id="PTHR48449:SF1">
    <property type="entry name" value="DUF1985 DOMAIN-CONTAINING PROTEIN"/>
    <property type="match status" value="1"/>
</dbReference>
<protein>
    <recommendedName>
        <fullName evidence="3">DUF1985 domain-containing protein</fullName>
    </recommendedName>
</protein>
<proteinExistence type="predicted"/>
<dbReference type="Proteomes" id="UP000250235">
    <property type="component" value="Unassembled WGS sequence"/>
</dbReference>
<organism evidence="1 2">
    <name type="scientific">Dorcoceras hygrometricum</name>
    <dbReference type="NCBI Taxonomy" id="472368"/>
    <lineage>
        <taxon>Eukaryota</taxon>
        <taxon>Viridiplantae</taxon>
        <taxon>Streptophyta</taxon>
        <taxon>Embryophyta</taxon>
        <taxon>Tracheophyta</taxon>
        <taxon>Spermatophyta</taxon>
        <taxon>Magnoliopsida</taxon>
        <taxon>eudicotyledons</taxon>
        <taxon>Gunneridae</taxon>
        <taxon>Pentapetalae</taxon>
        <taxon>asterids</taxon>
        <taxon>lamiids</taxon>
        <taxon>Lamiales</taxon>
        <taxon>Gesneriaceae</taxon>
        <taxon>Didymocarpoideae</taxon>
        <taxon>Trichosporeae</taxon>
        <taxon>Loxocarpinae</taxon>
        <taxon>Dorcoceras</taxon>
    </lineage>
</organism>
<dbReference type="AlphaFoldDB" id="A0A2Z7BGL1"/>
<dbReference type="PANTHER" id="PTHR48449">
    <property type="entry name" value="DUF1985 DOMAIN-CONTAINING PROTEIN"/>
    <property type="match status" value="1"/>
</dbReference>
<evidence type="ECO:0008006" key="3">
    <source>
        <dbReference type="Google" id="ProtNLM"/>
    </source>
</evidence>
<evidence type="ECO:0000313" key="2">
    <source>
        <dbReference type="Proteomes" id="UP000250235"/>
    </source>
</evidence>
<sequence length="200" mass="23366">MVKRKETQAVDIELQERTFGTSHVYLHAIPEEDGFRRSHFPGMSTVTLVDLRVRIDEFEGEVGVEVDVEKIKLASLYFASVILSHRRKRNKEEVDPQWMRLVDDMDSLNTYPWGRLVYEEALFGHRNYLGAKFEEFMNLVKQWKRDPKFNGFGSLNLSGFVQPLQILAYEVYNGVAEAFATRREDADVSLSRMCHWVTRK</sequence>
<dbReference type="EMBL" id="KV005752">
    <property type="protein sequence ID" value="KZV33534.1"/>
    <property type="molecule type" value="Genomic_DNA"/>
</dbReference>
<keyword evidence="2" id="KW-1185">Reference proteome</keyword>
<accession>A0A2Z7BGL1</accession>
<dbReference type="OrthoDB" id="1930729at2759"/>
<name>A0A2Z7BGL1_9LAMI</name>
<evidence type="ECO:0000313" key="1">
    <source>
        <dbReference type="EMBL" id="KZV33534.1"/>
    </source>
</evidence>
<reference evidence="1 2" key="1">
    <citation type="journal article" date="2015" name="Proc. Natl. Acad. Sci. U.S.A.">
        <title>The resurrection genome of Boea hygrometrica: A blueprint for survival of dehydration.</title>
        <authorList>
            <person name="Xiao L."/>
            <person name="Yang G."/>
            <person name="Zhang L."/>
            <person name="Yang X."/>
            <person name="Zhao S."/>
            <person name="Ji Z."/>
            <person name="Zhou Q."/>
            <person name="Hu M."/>
            <person name="Wang Y."/>
            <person name="Chen M."/>
            <person name="Xu Y."/>
            <person name="Jin H."/>
            <person name="Xiao X."/>
            <person name="Hu G."/>
            <person name="Bao F."/>
            <person name="Hu Y."/>
            <person name="Wan P."/>
            <person name="Li L."/>
            <person name="Deng X."/>
            <person name="Kuang T."/>
            <person name="Xiang C."/>
            <person name="Zhu J.K."/>
            <person name="Oliver M.J."/>
            <person name="He Y."/>
        </authorList>
    </citation>
    <scope>NUCLEOTIDE SEQUENCE [LARGE SCALE GENOMIC DNA]</scope>
    <source>
        <strain evidence="2">cv. XS01</strain>
    </source>
</reference>
<gene>
    <name evidence="1" type="ORF">F511_18097</name>
</gene>